<feature type="region of interest" description="Disordered" evidence="1">
    <location>
        <begin position="317"/>
        <end position="392"/>
    </location>
</feature>
<dbReference type="AlphaFoldDB" id="A0A3R7DFC6"/>
<protein>
    <recommendedName>
        <fullName evidence="4">DUF2382 domain-containing protein</fullName>
    </recommendedName>
</protein>
<reference evidence="2 3" key="1">
    <citation type="submission" date="2018-09" db="EMBL/GenBank/DDBJ databases">
        <title>Genomic Encyclopedia of Archaeal and Bacterial Type Strains, Phase II (KMG-II): from individual species to whole genera.</title>
        <authorList>
            <person name="Goeker M."/>
        </authorList>
    </citation>
    <scope>NUCLEOTIDE SEQUENCE [LARGE SCALE GENOMIC DNA]</scope>
    <source>
        <strain evidence="2 3">DSM 13151</strain>
    </source>
</reference>
<feature type="compositionally biased region" description="Basic and acidic residues" evidence="1">
    <location>
        <begin position="44"/>
        <end position="67"/>
    </location>
</feature>
<keyword evidence="3" id="KW-1185">Reference proteome</keyword>
<feature type="compositionally biased region" description="Polar residues" evidence="1">
    <location>
        <begin position="1"/>
        <end position="15"/>
    </location>
</feature>
<feature type="compositionally biased region" description="Polar residues" evidence="1">
    <location>
        <begin position="376"/>
        <end position="386"/>
    </location>
</feature>
<evidence type="ECO:0008006" key="4">
    <source>
        <dbReference type="Google" id="ProtNLM"/>
    </source>
</evidence>
<sequence>MANDPSDSTESTDTPAQRRMTTDPDRIREWAEERDAVPVSTRGGEGHGHTFARREDVGDEHEEHTWDEFEETFTNRDLVFVYEDTESTGTEPEGLGRFDLLERNEAFDRADLGESELEDQLRQGETVTTEIVETQVIEREVVERDTIESEVVDTELADRHVVDSELLSRDIVDTEFVTADMIEVTTDETRLDTIEEIERYTVESKVVDVDLESDEELESDEIETGIELESVQRSILESDVVQADVAPEEVIEREVIESKRGEGDTVRSELIERRTVEEEIHERTRQEFTLEDTDLVESEVIGSDIIEGEIIDVEEYESITAEERSERVEVTDTEAAMRDDETMAESESPMESGPTVESESGMGTETSETEHGATEPTAQADASVSISKDDQGKVVVDESGQEIGIASRIQADTVYIDPEPGLADRLKARLGWGSEDDDEYPIEPAQIKEVTDDEIVIRGD</sequence>
<feature type="compositionally biased region" description="Basic and acidic residues" evidence="1">
    <location>
        <begin position="321"/>
        <end position="341"/>
    </location>
</feature>
<organism evidence="2 3">
    <name type="scientific">Halopiger aswanensis</name>
    <dbReference type="NCBI Taxonomy" id="148449"/>
    <lineage>
        <taxon>Archaea</taxon>
        <taxon>Methanobacteriati</taxon>
        <taxon>Methanobacteriota</taxon>
        <taxon>Stenosarchaea group</taxon>
        <taxon>Halobacteria</taxon>
        <taxon>Halobacteriales</taxon>
        <taxon>Natrialbaceae</taxon>
        <taxon>Halopiger</taxon>
    </lineage>
</organism>
<feature type="compositionally biased region" description="Low complexity" evidence="1">
    <location>
        <begin position="357"/>
        <end position="366"/>
    </location>
</feature>
<evidence type="ECO:0000313" key="2">
    <source>
        <dbReference type="EMBL" id="RKD97833.1"/>
    </source>
</evidence>
<comment type="caution">
    <text evidence="2">The sequence shown here is derived from an EMBL/GenBank/DDBJ whole genome shotgun (WGS) entry which is preliminary data.</text>
</comment>
<feature type="compositionally biased region" description="Basic and acidic residues" evidence="1">
    <location>
        <begin position="20"/>
        <end position="36"/>
    </location>
</feature>
<dbReference type="OrthoDB" id="157291at2157"/>
<accession>A0A3R7DFC6</accession>
<dbReference type="RefSeq" id="WP_120243325.1">
    <property type="nucleotide sequence ID" value="NZ_RAPO01000001.1"/>
</dbReference>
<evidence type="ECO:0000256" key="1">
    <source>
        <dbReference type="SAM" id="MobiDB-lite"/>
    </source>
</evidence>
<proteinExistence type="predicted"/>
<dbReference type="Proteomes" id="UP000283805">
    <property type="component" value="Unassembled WGS sequence"/>
</dbReference>
<gene>
    <name evidence="2" type="ORF">ATJ93_0829</name>
</gene>
<dbReference type="EMBL" id="RAPO01000001">
    <property type="protein sequence ID" value="RKD97833.1"/>
    <property type="molecule type" value="Genomic_DNA"/>
</dbReference>
<feature type="region of interest" description="Disordered" evidence="1">
    <location>
        <begin position="1"/>
        <end position="67"/>
    </location>
</feature>
<evidence type="ECO:0000313" key="3">
    <source>
        <dbReference type="Proteomes" id="UP000283805"/>
    </source>
</evidence>
<name>A0A3R7DFC6_9EURY</name>